<accession>A0A921Q3C4</accession>
<dbReference type="EMBL" id="CM027689">
    <property type="protein sequence ID" value="KAG0514096.1"/>
    <property type="molecule type" value="Genomic_DNA"/>
</dbReference>
<protein>
    <submittedName>
        <fullName evidence="1">Uncharacterized protein</fullName>
    </submittedName>
</protein>
<reference evidence="1" key="2">
    <citation type="submission" date="2020-10" db="EMBL/GenBank/DDBJ databases">
        <authorList>
            <person name="Cooper E.A."/>
            <person name="Brenton Z.W."/>
            <person name="Flinn B.S."/>
            <person name="Jenkins J."/>
            <person name="Shu S."/>
            <person name="Flowers D."/>
            <person name="Luo F."/>
            <person name="Wang Y."/>
            <person name="Xia P."/>
            <person name="Barry K."/>
            <person name="Daum C."/>
            <person name="Lipzen A."/>
            <person name="Yoshinaga Y."/>
            <person name="Schmutz J."/>
            <person name="Saski C."/>
            <person name="Vermerris W."/>
            <person name="Kresovich S."/>
        </authorList>
    </citation>
    <scope>NUCLEOTIDE SEQUENCE</scope>
</reference>
<evidence type="ECO:0000313" key="1">
    <source>
        <dbReference type="EMBL" id="KAG0514096.1"/>
    </source>
</evidence>
<name>A0A921Q3C4_SORBI</name>
<reference evidence="1" key="1">
    <citation type="journal article" date="2019" name="BMC Genomics">
        <title>A new reference genome for Sorghum bicolor reveals high levels of sequence similarity between sweet and grain genotypes: implications for the genetics of sugar metabolism.</title>
        <authorList>
            <person name="Cooper E.A."/>
            <person name="Brenton Z.W."/>
            <person name="Flinn B.S."/>
            <person name="Jenkins J."/>
            <person name="Shu S."/>
            <person name="Flowers D."/>
            <person name="Luo F."/>
            <person name="Wang Y."/>
            <person name="Xia P."/>
            <person name="Barry K."/>
            <person name="Daum C."/>
            <person name="Lipzen A."/>
            <person name="Yoshinaga Y."/>
            <person name="Schmutz J."/>
            <person name="Saski C."/>
            <person name="Vermerris W."/>
            <person name="Kresovich S."/>
        </authorList>
    </citation>
    <scope>NUCLEOTIDE SEQUENCE</scope>
</reference>
<gene>
    <name evidence="1" type="ORF">BDA96_10G160600</name>
</gene>
<organism evidence="1 2">
    <name type="scientific">Sorghum bicolor</name>
    <name type="common">Sorghum</name>
    <name type="synonym">Sorghum vulgare</name>
    <dbReference type="NCBI Taxonomy" id="4558"/>
    <lineage>
        <taxon>Eukaryota</taxon>
        <taxon>Viridiplantae</taxon>
        <taxon>Streptophyta</taxon>
        <taxon>Embryophyta</taxon>
        <taxon>Tracheophyta</taxon>
        <taxon>Spermatophyta</taxon>
        <taxon>Magnoliopsida</taxon>
        <taxon>Liliopsida</taxon>
        <taxon>Poales</taxon>
        <taxon>Poaceae</taxon>
        <taxon>PACMAD clade</taxon>
        <taxon>Panicoideae</taxon>
        <taxon>Andropogonodae</taxon>
        <taxon>Andropogoneae</taxon>
        <taxon>Sorghinae</taxon>
        <taxon>Sorghum</taxon>
    </lineage>
</organism>
<evidence type="ECO:0000313" key="2">
    <source>
        <dbReference type="Proteomes" id="UP000807115"/>
    </source>
</evidence>
<comment type="caution">
    <text evidence="1">The sequence shown here is derived from an EMBL/GenBank/DDBJ whole genome shotgun (WGS) entry which is preliminary data.</text>
</comment>
<dbReference type="Proteomes" id="UP000807115">
    <property type="component" value="Chromosome 10"/>
</dbReference>
<proteinExistence type="predicted"/>
<dbReference type="AlphaFoldDB" id="A0A921Q3C4"/>
<sequence>MCPLREEASTIKLWLARKANHLECGQPHAYLSFVPDVTELFGPCSPIQHSLMSSILSSLAAAYMATDYSLHKDTCDEIVDSVLNELTIEVASELVGTEFHRKIPMLVSLVESL</sequence>